<dbReference type="InterPro" id="IPR002654">
    <property type="entry name" value="Glyco_trans_25"/>
</dbReference>
<dbReference type="Pfam" id="PF01755">
    <property type="entry name" value="Glyco_transf_25"/>
    <property type="match status" value="1"/>
</dbReference>
<dbReference type="CDD" id="cd06532">
    <property type="entry name" value="Glyco_transf_25"/>
    <property type="match status" value="1"/>
</dbReference>
<proteinExistence type="predicted"/>
<name>A0A6A4RIJ0_9RHOB</name>
<reference evidence="2 3" key="1">
    <citation type="submission" date="2019-12" db="EMBL/GenBank/DDBJ databases">
        <authorList>
            <person name="Zhang Y.-J."/>
        </authorList>
    </citation>
    <scope>NUCLEOTIDE SEQUENCE [LARGE SCALE GENOMIC DNA]</scope>
    <source>
        <strain evidence="2 3">H18S-6</strain>
    </source>
</reference>
<keyword evidence="2" id="KW-0808">Transferase</keyword>
<protein>
    <submittedName>
        <fullName evidence="2">Glycosyl transferase family 25</fullName>
    </submittedName>
</protein>
<dbReference type="RefSeq" id="WP_158978419.1">
    <property type="nucleotide sequence ID" value="NZ_WSFO01000003.1"/>
</dbReference>
<dbReference type="AlphaFoldDB" id="A0A6A4RIJ0"/>
<accession>A0A6A4RIJ0</accession>
<dbReference type="GO" id="GO:0016740">
    <property type="term" value="F:transferase activity"/>
    <property type="evidence" value="ECO:0007669"/>
    <property type="project" value="UniProtKB-KW"/>
</dbReference>
<sequence length="240" mass="27083">MKIKPFVIHLARATQRRAQVEQLLQRLGPNSEIIDAVDGAALSQDQLTLAYQPNQLAPRYPFALRPGEIGCFLSHRNAWTSLLDSDADAALILEDDVELNGDFDAALSLATQHLAKIGYIQLQTRTCEGEELDHQDNYALIRPRIMPLRTSGQLVSRSAAERLLTATAPFDRPVDTFLQMHWHTDIHIAVITPACLTDRTAETGGSTIGSQKPLLEKIQREWKRARYRSKVKHHSYRNIR</sequence>
<dbReference type="Proteomes" id="UP000441586">
    <property type="component" value="Unassembled WGS sequence"/>
</dbReference>
<comment type="caution">
    <text evidence="2">The sequence shown here is derived from an EMBL/GenBank/DDBJ whole genome shotgun (WGS) entry which is preliminary data.</text>
</comment>
<evidence type="ECO:0000313" key="3">
    <source>
        <dbReference type="Proteomes" id="UP000441586"/>
    </source>
</evidence>
<evidence type="ECO:0000313" key="2">
    <source>
        <dbReference type="EMBL" id="KAE9631083.1"/>
    </source>
</evidence>
<evidence type="ECO:0000259" key="1">
    <source>
        <dbReference type="Pfam" id="PF01755"/>
    </source>
</evidence>
<organism evidence="2 3">
    <name type="scientific">Parasedimentitalea maritima</name>
    <dbReference type="NCBI Taxonomy" id="2578117"/>
    <lineage>
        <taxon>Bacteria</taxon>
        <taxon>Pseudomonadati</taxon>
        <taxon>Pseudomonadota</taxon>
        <taxon>Alphaproteobacteria</taxon>
        <taxon>Rhodobacterales</taxon>
        <taxon>Paracoccaceae</taxon>
        <taxon>Parasedimentitalea</taxon>
    </lineage>
</organism>
<dbReference type="EMBL" id="WSFO01000003">
    <property type="protein sequence ID" value="KAE9631083.1"/>
    <property type="molecule type" value="Genomic_DNA"/>
</dbReference>
<gene>
    <name evidence="2" type="ORF">GP644_07655</name>
</gene>
<feature type="domain" description="Glycosyl transferase family 25" evidence="1">
    <location>
        <begin position="4"/>
        <end position="177"/>
    </location>
</feature>